<reference evidence="2 3" key="2">
    <citation type="journal article" date="2017" name="Genome Biol.">
        <title>New reference genome sequences of hot pepper reveal the massive evolution of plant disease-resistance genes by retroduplication.</title>
        <authorList>
            <person name="Kim S."/>
            <person name="Park J."/>
            <person name="Yeom S.I."/>
            <person name="Kim Y.M."/>
            <person name="Seo E."/>
            <person name="Kim K.T."/>
            <person name="Kim M.S."/>
            <person name="Lee J.M."/>
            <person name="Cheong K."/>
            <person name="Shin H.S."/>
            <person name="Kim S.B."/>
            <person name="Han K."/>
            <person name="Lee J."/>
            <person name="Park M."/>
            <person name="Lee H.A."/>
            <person name="Lee H.Y."/>
            <person name="Lee Y."/>
            <person name="Oh S."/>
            <person name="Lee J.H."/>
            <person name="Choi E."/>
            <person name="Choi E."/>
            <person name="Lee S.E."/>
            <person name="Jeon J."/>
            <person name="Kim H."/>
            <person name="Choi G."/>
            <person name="Song H."/>
            <person name="Lee J."/>
            <person name="Lee S.C."/>
            <person name="Kwon J.K."/>
            <person name="Lee H.Y."/>
            <person name="Koo N."/>
            <person name="Hong Y."/>
            <person name="Kim R.W."/>
            <person name="Kang W.H."/>
            <person name="Huh J.H."/>
            <person name="Kang B.C."/>
            <person name="Yang T.J."/>
            <person name="Lee Y.H."/>
            <person name="Bennetzen J.L."/>
            <person name="Choi D."/>
        </authorList>
    </citation>
    <scope>NUCLEOTIDE SEQUENCE [LARGE SCALE GENOMIC DNA]</scope>
    <source>
        <strain evidence="3">cv. CM334</strain>
    </source>
</reference>
<dbReference type="AlphaFoldDB" id="A0A2G2ZMQ9"/>
<comment type="caution">
    <text evidence="2">The sequence shown here is derived from an EMBL/GenBank/DDBJ whole genome shotgun (WGS) entry which is preliminary data.</text>
</comment>
<protein>
    <submittedName>
        <fullName evidence="2">Uncharacterized protein</fullName>
    </submittedName>
</protein>
<evidence type="ECO:0000313" key="2">
    <source>
        <dbReference type="EMBL" id="PHT83280.1"/>
    </source>
</evidence>
<dbReference type="Gramene" id="PHT83280">
    <property type="protein sequence ID" value="PHT83280"/>
    <property type="gene ID" value="T459_11723"/>
</dbReference>
<dbReference type="EMBL" id="AYRZ02000004">
    <property type="protein sequence ID" value="PHT83280.1"/>
    <property type="molecule type" value="Genomic_DNA"/>
</dbReference>
<keyword evidence="3" id="KW-1185">Reference proteome</keyword>
<reference evidence="2 3" key="1">
    <citation type="journal article" date="2014" name="Nat. Genet.">
        <title>Genome sequence of the hot pepper provides insights into the evolution of pungency in Capsicum species.</title>
        <authorList>
            <person name="Kim S."/>
            <person name="Park M."/>
            <person name="Yeom S.I."/>
            <person name="Kim Y.M."/>
            <person name="Lee J.M."/>
            <person name="Lee H.A."/>
            <person name="Seo E."/>
            <person name="Choi J."/>
            <person name="Cheong K."/>
            <person name="Kim K.T."/>
            <person name="Jung K."/>
            <person name="Lee G.W."/>
            <person name="Oh S.K."/>
            <person name="Bae C."/>
            <person name="Kim S.B."/>
            <person name="Lee H.Y."/>
            <person name="Kim S.Y."/>
            <person name="Kim M.S."/>
            <person name="Kang B.C."/>
            <person name="Jo Y.D."/>
            <person name="Yang H.B."/>
            <person name="Jeong H.J."/>
            <person name="Kang W.H."/>
            <person name="Kwon J.K."/>
            <person name="Shin C."/>
            <person name="Lim J.Y."/>
            <person name="Park J.H."/>
            <person name="Huh J.H."/>
            <person name="Kim J.S."/>
            <person name="Kim B.D."/>
            <person name="Cohen O."/>
            <person name="Paran I."/>
            <person name="Suh M.C."/>
            <person name="Lee S.B."/>
            <person name="Kim Y.K."/>
            <person name="Shin Y."/>
            <person name="Noh S.J."/>
            <person name="Park J."/>
            <person name="Seo Y.S."/>
            <person name="Kwon S.Y."/>
            <person name="Kim H.A."/>
            <person name="Park J.M."/>
            <person name="Kim H.J."/>
            <person name="Choi S.B."/>
            <person name="Bosland P.W."/>
            <person name="Reeves G."/>
            <person name="Jo S.H."/>
            <person name="Lee B.W."/>
            <person name="Cho H.T."/>
            <person name="Choi H.S."/>
            <person name="Lee M.S."/>
            <person name="Yu Y."/>
            <person name="Do Choi Y."/>
            <person name="Park B.S."/>
            <person name="van Deynze A."/>
            <person name="Ashrafi H."/>
            <person name="Hill T."/>
            <person name="Kim W.T."/>
            <person name="Pai H.S."/>
            <person name="Ahn H.K."/>
            <person name="Yeam I."/>
            <person name="Giovannoni J.J."/>
            <person name="Rose J.K."/>
            <person name="Sorensen I."/>
            <person name="Lee S.J."/>
            <person name="Kim R.W."/>
            <person name="Choi I.Y."/>
            <person name="Choi B.S."/>
            <person name="Lim J.S."/>
            <person name="Lee Y.H."/>
            <person name="Choi D."/>
        </authorList>
    </citation>
    <scope>NUCLEOTIDE SEQUENCE [LARGE SCALE GENOMIC DNA]</scope>
    <source>
        <strain evidence="3">cv. CM334</strain>
    </source>
</reference>
<evidence type="ECO:0000313" key="3">
    <source>
        <dbReference type="Proteomes" id="UP000222542"/>
    </source>
</evidence>
<feature type="region of interest" description="Disordered" evidence="1">
    <location>
        <begin position="121"/>
        <end position="165"/>
    </location>
</feature>
<name>A0A2G2ZMQ9_CAPAN</name>
<organism evidence="2 3">
    <name type="scientific">Capsicum annuum</name>
    <name type="common">Capsicum pepper</name>
    <dbReference type="NCBI Taxonomy" id="4072"/>
    <lineage>
        <taxon>Eukaryota</taxon>
        <taxon>Viridiplantae</taxon>
        <taxon>Streptophyta</taxon>
        <taxon>Embryophyta</taxon>
        <taxon>Tracheophyta</taxon>
        <taxon>Spermatophyta</taxon>
        <taxon>Magnoliopsida</taxon>
        <taxon>eudicotyledons</taxon>
        <taxon>Gunneridae</taxon>
        <taxon>Pentapetalae</taxon>
        <taxon>asterids</taxon>
        <taxon>lamiids</taxon>
        <taxon>Solanales</taxon>
        <taxon>Solanaceae</taxon>
        <taxon>Solanoideae</taxon>
        <taxon>Capsiceae</taxon>
        <taxon>Capsicum</taxon>
    </lineage>
</organism>
<gene>
    <name evidence="2" type="ORF">T459_11723</name>
</gene>
<dbReference type="Proteomes" id="UP000222542">
    <property type="component" value="Unassembled WGS sequence"/>
</dbReference>
<evidence type="ECO:0000256" key="1">
    <source>
        <dbReference type="SAM" id="MobiDB-lite"/>
    </source>
</evidence>
<dbReference type="STRING" id="4072.A0A2G2ZMQ9"/>
<sequence length="179" mass="20286">MRQQNEKENAAPMRPPFTSKLFAPKIYDENKYPLNITRPLTENNSHKLPVAAAAVDCPVKHNDLTEKENKENKSDIDEQPIVTKRMGRDSMCTTAQRILPTPAPRRNSLIPMRTISAVPKFPPPFFPLRPIQSEEVEEDSNRDGSKCLPKLTAQDSPKELKTASKKLSSVLRRSLQKKI</sequence>
<proteinExistence type="predicted"/>
<accession>A0A2G2ZMQ9</accession>